<dbReference type="Gene3D" id="1.25.40.10">
    <property type="entry name" value="Tetratricopeptide repeat domain"/>
    <property type="match status" value="1"/>
</dbReference>
<keyword evidence="3" id="KW-0256">Endoplasmic reticulum</keyword>
<dbReference type="SUPFAM" id="SSF48452">
    <property type="entry name" value="TPR-like"/>
    <property type="match status" value="1"/>
</dbReference>
<dbReference type="OMA" id="EWTLNEQ"/>
<proteinExistence type="inferred from homology"/>
<gene>
    <name evidence="5" type="ORF">ASPCAL02570</name>
</gene>
<protein>
    <recommendedName>
        <fullName evidence="3">ER membrane protein complex subunit 2</fullName>
    </recommendedName>
</protein>
<evidence type="ECO:0000256" key="1">
    <source>
        <dbReference type="ARBA" id="ARBA00022737"/>
    </source>
</evidence>
<dbReference type="PANTHER" id="PTHR12760">
    <property type="entry name" value="TETRATRICOPEPTIDE REPEAT PROTEIN"/>
    <property type="match status" value="1"/>
</dbReference>
<evidence type="ECO:0000313" key="6">
    <source>
        <dbReference type="Proteomes" id="UP000054771"/>
    </source>
</evidence>
<keyword evidence="3" id="KW-0472">Membrane</keyword>
<keyword evidence="2" id="KW-0802">TPR repeat</keyword>
<name>A0A0U5CMY7_ASPCI</name>
<dbReference type="GO" id="GO:0072546">
    <property type="term" value="C:EMC complex"/>
    <property type="evidence" value="ECO:0007669"/>
    <property type="project" value="UniProtKB-UniRule"/>
</dbReference>
<dbReference type="Proteomes" id="UP000054771">
    <property type="component" value="Unassembled WGS sequence"/>
</dbReference>
<comment type="function">
    <text evidence="3">Part of the endoplasmic reticulum membrane protein complex (EMC) that enables the energy-independent insertion into endoplasmic reticulum membranes of newly synthesized membrane proteins.</text>
</comment>
<dbReference type="STRING" id="454130.A0A0U5CMY7"/>
<reference evidence="6" key="1">
    <citation type="journal article" date="2016" name="Genome Announc.">
        <title>Draft genome sequences of fungus Aspergillus calidoustus.</title>
        <authorList>
            <person name="Horn F."/>
            <person name="Linde J."/>
            <person name="Mattern D.J."/>
            <person name="Walther G."/>
            <person name="Guthke R."/>
            <person name="Scherlach K."/>
            <person name="Martin K."/>
            <person name="Brakhage A.A."/>
            <person name="Petzke L."/>
            <person name="Valiante V."/>
        </authorList>
    </citation>
    <scope>NUCLEOTIDE SEQUENCE [LARGE SCALE GENOMIC DNA]</scope>
    <source>
        <strain evidence="6">SF006504</strain>
    </source>
</reference>
<comment type="subunit">
    <text evidence="3">Component of the ER membrane protein complex (EMC).</text>
</comment>
<organism evidence="5 6">
    <name type="scientific">Aspergillus calidoustus</name>
    <dbReference type="NCBI Taxonomy" id="454130"/>
    <lineage>
        <taxon>Eukaryota</taxon>
        <taxon>Fungi</taxon>
        <taxon>Dikarya</taxon>
        <taxon>Ascomycota</taxon>
        <taxon>Pezizomycotina</taxon>
        <taxon>Eurotiomycetes</taxon>
        <taxon>Eurotiomycetidae</taxon>
        <taxon>Eurotiales</taxon>
        <taxon>Aspergillaceae</taxon>
        <taxon>Aspergillus</taxon>
        <taxon>Aspergillus subgen. Nidulantes</taxon>
    </lineage>
</organism>
<evidence type="ECO:0000313" key="5">
    <source>
        <dbReference type="EMBL" id="CEN60129.1"/>
    </source>
</evidence>
<evidence type="ECO:0000259" key="4">
    <source>
        <dbReference type="Pfam" id="PF22890"/>
    </source>
</evidence>
<dbReference type="AlphaFoldDB" id="A0A0U5CMY7"/>
<sequence>MAASIGQPGDSHRSNFKTSFHRSQQAPVILGQQSSGGLLARLHSSSQGGSDDFDALEKLFFSCIQSTDDESALLCLERLTQRFGSSNERVMALRGLYDEATAENQAGLELSLKRYDDILSQDPVNLPIIKRRIALLRSLSKTSDAISSLVQLLDATPTDVEAWCELAELYQSQGMCPQAIFSLEEALLIVPHAWNVHARLGELLYTYARSLEGDAMRKQLQLSIRHFCRSVELCDDYLRGFYGLALATSPSLVNGTLELTYLGSTVGKDTLGNLHALARRRLEQTLSTNNSKEPHLREYDENELSAVKKLLDELEGI</sequence>
<feature type="domain" description="EMC2 TPR-like" evidence="4">
    <location>
        <begin position="113"/>
        <end position="197"/>
    </location>
</feature>
<comment type="similarity">
    <text evidence="3">Belongs to the EMC2 family.</text>
</comment>
<comment type="subcellular location">
    <subcellularLocation>
        <location evidence="3">Endoplasmic reticulum membrane</location>
        <topology evidence="3">Peripheral membrane protein</topology>
        <orientation evidence="3">Cytoplasmic side</orientation>
    </subcellularLocation>
</comment>
<dbReference type="InterPro" id="IPR019734">
    <property type="entry name" value="TPR_rpt"/>
</dbReference>
<dbReference type="SMART" id="SM00028">
    <property type="entry name" value="TPR"/>
    <property type="match status" value="1"/>
</dbReference>
<dbReference type="EMBL" id="CDMC01000002">
    <property type="protein sequence ID" value="CEN60129.1"/>
    <property type="molecule type" value="Genomic_DNA"/>
</dbReference>
<evidence type="ECO:0000256" key="3">
    <source>
        <dbReference type="RuleBase" id="RU367091"/>
    </source>
</evidence>
<accession>A0A0U5CMY7</accession>
<keyword evidence="1" id="KW-0677">Repeat</keyword>
<dbReference type="InterPro" id="IPR039856">
    <property type="entry name" value="EMC2-like"/>
</dbReference>
<keyword evidence="6" id="KW-1185">Reference proteome</keyword>
<dbReference type="InterPro" id="IPR055217">
    <property type="entry name" value="TPR_EMC2"/>
</dbReference>
<dbReference type="InterPro" id="IPR011990">
    <property type="entry name" value="TPR-like_helical_dom_sf"/>
</dbReference>
<dbReference type="OrthoDB" id="124397at2759"/>
<evidence type="ECO:0000256" key="2">
    <source>
        <dbReference type="ARBA" id="ARBA00022803"/>
    </source>
</evidence>
<dbReference type="Pfam" id="PF22890">
    <property type="entry name" value="TPR_EMC2"/>
    <property type="match status" value="1"/>
</dbReference>